<gene>
    <name evidence="2" type="ORF">I303_05280</name>
    <name evidence="3" type="ORF">I303_105272</name>
</gene>
<feature type="signal peptide" evidence="1">
    <location>
        <begin position="1"/>
        <end position="23"/>
    </location>
</feature>
<feature type="chain" id="PRO_5008342052" description="Calpain catalytic domain-containing protein" evidence="1">
    <location>
        <begin position="24"/>
        <end position="306"/>
    </location>
</feature>
<dbReference type="RefSeq" id="XP_018262264.1">
    <property type="nucleotide sequence ID" value="XM_018408573.1"/>
</dbReference>
<dbReference type="EMBL" id="CP144535">
    <property type="protein sequence ID" value="WWC62675.1"/>
    <property type="molecule type" value="Genomic_DNA"/>
</dbReference>
<dbReference type="KEGG" id="kdj:28968979"/>
<dbReference type="InterPro" id="IPR038765">
    <property type="entry name" value="Papain-like_cys_pep_sf"/>
</dbReference>
<reference evidence="3" key="2">
    <citation type="submission" date="2013-07" db="EMBL/GenBank/DDBJ databases">
        <authorList>
            <consortium name="The Broad Institute Genome Sequencing Platform"/>
            <person name="Cuomo C."/>
            <person name="Litvintseva A."/>
            <person name="Chen Y."/>
            <person name="Heitman J."/>
            <person name="Sun S."/>
            <person name="Springer D."/>
            <person name="Dromer F."/>
            <person name="Young S.K."/>
            <person name="Zeng Q."/>
            <person name="Gargeya S."/>
            <person name="Fitzgerald M."/>
            <person name="Abouelleil A."/>
            <person name="Alvarado L."/>
            <person name="Berlin A.M."/>
            <person name="Chapman S.B."/>
            <person name="Dewar J."/>
            <person name="Goldberg J."/>
            <person name="Griggs A."/>
            <person name="Gujja S."/>
            <person name="Hansen M."/>
            <person name="Howarth C."/>
            <person name="Imamovic A."/>
            <person name="Larimer J."/>
            <person name="McCowan C."/>
            <person name="Murphy C."/>
            <person name="Pearson M."/>
            <person name="Priest M."/>
            <person name="Roberts A."/>
            <person name="Saif S."/>
            <person name="Shea T."/>
            <person name="Sykes S."/>
            <person name="Wortman J."/>
            <person name="Nusbaum C."/>
            <person name="Birren B."/>
        </authorList>
    </citation>
    <scope>NUCLEOTIDE SEQUENCE</scope>
    <source>
        <strain evidence="3">CBS 10117</strain>
    </source>
</reference>
<dbReference type="SUPFAM" id="SSF54001">
    <property type="entry name" value="Cysteine proteinases"/>
    <property type="match status" value="1"/>
</dbReference>
<dbReference type="OrthoDB" id="2565932at2759"/>
<dbReference type="Proteomes" id="UP000078595">
    <property type="component" value="Chromosome 6"/>
</dbReference>
<dbReference type="AlphaFoldDB" id="A0A1A6A2Y2"/>
<proteinExistence type="predicted"/>
<dbReference type="EMBL" id="KI894032">
    <property type="protein sequence ID" value="OBR84422.1"/>
    <property type="molecule type" value="Genomic_DNA"/>
</dbReference>
<keyword evidence="4" id="KW-1185">Reference proteome</keyword>
<dbReference type="GeneID" id="28968979"/>
<evidence type="ECO:0000313" key="4">
    <source>
        <dbReference type="Proteomes" id="UP000078595"/>
    </source>
</evidence>
<keyword evidence="1" id="KW-0732">Signal</keyword>
<reference evidence="3" key="3">
    <citation type="submission" date="2024-02" db="EMBL/GenBank/DDBJ databases">
        <title>Comparative genomics of Cryptococcus and Kwoniella reveals pathogenesis evolution and contrasting modes of karyotype evolution via chromosome fusion or intercentromeric recombination.</title>
        <authorList>
            <person name="Coelho M.A."/>
            <person name="David-Palma M."/>
            <person name="Shea T."/>
            <person name="Bowers K."/>
            <person name="McGinley-Smith S."/>
            <person name="Mohammad A.W."/>
            <person name="Gnirke A."/>
            <person name="Yurkov A.M."/>
            <person name="Nowrousian M."/>
            <person name="Sun S."/>
            <person name="Cuomo C.A."/>
            <person name="Heitman J."/>
        </authorList>
    </citation>
    <scope>NUCLEOTIDE SEQUENCE</scope>
    <source>
        <strain evidence="3">CBS 10117</strain>
    </source>
</reference>
<accession>A0A1A6A2Y2</accession>
<evidence type="ECO:0000313" key="2">
    <source>
        <dbReference type="EMBL" id="OBR84422.1"/>
    </source>
</evidence>
<dbReference type="VEuPathDB" id="FungiDB:I303_05280"/>
<evidence type="ECO:0000313" key="3">
    <source>
        <dbReference type="EMBL" id="WWC62675.1"/>
    </source>
</evidence>
<evidence type="ECO:0000256" key="1">
    <source>
        <dbReference type="SAM" id="SignalP"/>
    </source>
</evidence>
<sequence length="306" mass="34357">MIFPRLSILLLLQLGFIPTAVLSKPIIDLGDRHEDVIAKMKRWEGQGEYDDNGKPKPEDIWQGPANDWFLCGLASLAKIDPTNVHNGKASAWGHVDQNHDDIKTKRQMVDAATIELYHIDDEKFVSATAKYGEMTNHNSISGDPWYWWPGAYEKAAMKIGGNEWVNNEGFWGGANASVGLKMLTGLEAEDIELDPQVTDIGYPQVNQDYRTLEEGLRLASTTPVCVWAWGRYFSVLEYDAPQEVCGSHSVDVLEQYPVKLYDTRKGKTDDVDFCTLVKEVTWISKLKTPLGGASEDDKTKAWEESN</sequence>
<organism evidence="2">
    <name type="scientific">Kwoniella dejecticola CBS 10117</name>
    <dbReference type="NCBI Taxonomy" id="1296121"/>
    <lineage>
        <taxon>Eukaryota</taxon>
        <taxon>Fungi</taxon>
        <taxon>Dikarya</taxon>
        <taxon>Basidiomycota</taxon>
        <taxon>Agaricomycotina</taxon>
        <taxon>Tremellomycetes</taxon>
        <taxon>Tremellales</taxon>
        <taxon>Cryptococcaceae</taxon>
        <taxon>Kwoniella</taxon>
    </lineage>
</organism>
<protein>
    <recommendedName>
        <fullName evidence="5">Calpain catalytic domain-containing protein</fullName>
    </recommendedName>
</protein>
<name>A0A1A6A2Y2_9TREE</name>
<evidence type="ECO:0008006" key="5">
    <source>
        <dbReference type="Google" id="ProtNLM"/>
    </source>
</evidence>
<reference evidence="2" key="1">
    <citation type="submission" date="2013-07" db="EMBL/GenBank/DDBJ databases">
        <title>The Genome Sequence of Cryptococcus dejecticola CBS10117.</title>
        <authorList>
            <consortium name="The Broad Institute Genome Sequencing Platform"/>
            <person name="Cuomo C."/>
            <person name="Litvintseva A."/>
            <person name="Chen Y."/>
            <person name="Heitman J."/>
            <person name="Sun S."/>
            <person name="Springer D."/>
            <person name="Dromer F."/>
            <person name="Young S.K."/>
            <person name="Zeng Q."/>
            <person name="Gargeya S."/>
            <person name="Fitzgerald M."/>
            <person name="Abouelleil A."/>
            <person name="Alvarado L."/>
            <person name="Berlin A.M."/>
            <person name="Chapman S.B."/>
            <person name="Dewar J."/>
            <person name="Goldberg J."/>
            <person name="Griggs A."/>
            <person name="Gujja S."/>
            <person name="Hansen M."/>
            <person name="Howarth C."/>
            <person name="Imamovic A."/>
            <person name="Larimer J."/>
            <person name="McCowan C."/>
            <person name="Murphy C."/>
            <person name="Pearson M."/>
            <person name="Priest M."/>
            <person name="Roberts A."/>
            <person name="Saif S."/>
            <person name="Shea T."/>
            <person name="Sykes S."/>
            <person name="Wortman J."/>
            <person name="Nusbaum C."/>
            <person name="Birren B."/>
        </authorList>
    </citation>
    <scope>NUCLEOTIDE SEQUENCE [LARGE SCALE GENOMIC DNA]</scope>
    <source>
        <strain evidence="2">CBS 10117</strain>
    </source>
</reference>